<accession>A0A317Y1U3</accession>
<proteinExistence type="predicted"/>
<dbReference type="Proteomes" id="UP000251960">
    <property type="component" value="Chromosome 1"/>
</dbReference>
<organism evidence="1">
    <name type="scientific">Zea mays</name>
    <name type="common">Maize</name>
    <dbReference type="NCBI Taxonomy" id="4577"/>
    <lineage>
        <taxon>Eukaryota</taxon>
        <taxon>Viridiplantae</taxon>
        <taxon>Streptophyta</taxon>
        <taxon>Embryophyta</taxon>
        <taxon>Tracheophyta</taxon>
        <taxon>Spermatophyta</taxon>
        <taxon>Magnoliopsida</taxon>
        <taxon>Liliopsida</taxon>
        <taxon>Poales</taxon>
        <taxon>Poaceae</taxon>
        <taxon>PACMAD clade</taxon>
        <taxon>Panicoideae</taxon>
        <taxon>Andropogonodae</taxon>
        <taxon>Andropogoneae</taxon>
        <taxon>Tripsacinae</taxon>
        <taxon>Zea</taxon>
    </lineage>
</organism>
<sequence>MVKSFSLSRV</sequence>
<name>A0A317Y1U3_MAIZE</name>
<comment type="caution">
    <text evidence="1">The sequence shown here is derived from an EMBL/GenBank/DDBJ whole genome shotgun (WGS) entry which is preliminary data.</text>
</comment>
<dbReference type="EMBL" id="NCVQ01000001">
    <property type="protein sequence ID" value="PWZ52221.1"/>
    <property type="molecule type" value="Genomic_DNA"/>
</dbReference>
<evidence type="ECO:0000313" key="1">
    <source>
        <dbReference type="EMBL" id="PWZ52221.1"/>
    </source>
</evidence>
<reference evidence="1" key="1">
    <citation type="journal article" date="2018" name="Nat. Genet.">
        <title>Extensive intraspecific gene order and gene structural variations between Mo17 and other maize genomes.</title>
        <authorList>
            <person name="Sun S."/>
            <person name="Zhou Y."/>
            <person name="Chen J."/>
            <person name="Shi J."/>
            <person name="Zhao H."/>
            <person name="Zhao H."/>
            <person name="Song W."/>
            <person name="Zhang M."/>
            <person name="Cui Y."/>
            <person name="Dong X."/>
            <person name="Liu H."/>
            <person name="Ma X."/>
            <person name="Jiao Y."/>
            <person name="Wang B."/>
            <person name="Wei X."/>
            <person name="Stein J.C."/>
            <person name="Glaubitz J.C."/>
            <person name="Lu F."/>
            <person name="Yu G."/>
            <person name="Liang C."/>
            <person name="Fengler K."/>
            <person name="Li B."/>
            <person name="Rafalski A."/>
            <person name="Schnable P.S."/>
            <person name="Ware D.H."/>
            <person name="Buckler E.S."/>
            <person name="Lai J."/>
        </authorList>
    </citation>
    <scope>NUCLEOTIDE SEQUENCE [LARGE SCALE GENOMIC DNA]</scope>
    <source>
        <tissue evidence="1">Seedling</tissue>
    </source>
</reference>
<gene>
    <name evidence="1" type="ORF">Zm00014a_032970</name>
</gene>
<protein>
    <submittedName>
        <fullName evidence="1">Uncharacterized protein</fullName>
    </submittedName>
</protein>